<dbReference type="EMBL" id="MCGT01000016">
    <property type="protein sequence ID" value="ORX53218.1"/>
    <property type="molecule type" value="Genomic_DNA"/>
</dbReference>
<gene>
    <name evidence="1" type="ORF">DM01DRAFT_1374660</name>
</gene>
<evidence type="ECO:0000313" key="1">
    <source>
        <dbReference type="EMBL" id="ORX53218.1"/>
    </source>
</evidence>
<protein>
    <submittedName>
        <fullName evidence="1">Uncharacterized protein</fullName>
    </submittedName>
</protein>
<reference evidence="1 2" key="1">
    <citation type="submission" date="2016-07" db="EMBL/GenBank/DDBJ databases">
        <title>Pervasive Adenine N6-methylation of Active Genes in Fungi.</title>
        <authorList>
            <consortium name="DOE Joint Genome Institute"/>
            <person name="Mondo S.J."/>
            <person name="Dannebaum R.O."/>
            <person name="Kuo R.C."/>
            <person name="Labutti K."/>
            <person name="Haridas S."/>
            <person name="Kuo A."/>
            <person name="Salamov A."/>
            <person name="Ahrendt S.R."/>
            <person name="Lipzen A."/>
            <person name="Sullivan W."/>
            <person name="Andreopoulos W.B."/>
            <person name="Clum A."/>
            <person name="Lindquist E."/>
            <person name="Daum C."/>
            <person name="Ramamoorthy G.K."/>
            <person name="Gryganskyi A."/>
            <person name="Culley D."/>
            <person name="Magnuson J.K."/>
            <person name="James T.Y."/>
            <person name="O'Malley M.A."/>
            <person name="Stajich J.E."/>
            <person name="Spatafora J.W."/>
            <person name="Visel A."/>
            <person name="Grigoriev I.V."/>
        </authorList>
    </citation>
    <scope>NUCLEOTIDE SEQUENCE [LARGE SCALE GENOMIC DNA]</scope>
    <source>
        <strain evidence="1 2">NRRL 3301</strain>
    </source>
</reference>
<name>A0A1X2GGM1_9FUNG</name>
<proteinExistence type="predicted"/>
<dbReference type="OrthoDB" id="2223220at2759"/>
<dbReference type="Proteomes" id="UP000242146">
    <property type="component" value="Unassembled WGS sequence"/>
</dbReference>
<sequence length="114" mass="13064">MSRNSTHISRQDSFDRDPIMRDDHFSLRFGNPIQEIHDAAKPTITSFEPSKDTPAVVPTIAPSPLDQEEQYHNVNNSNLLCGRTHHEGPYMTDRDASSFAEFYHKEGRVNEIDH</sequence>
<dbReference type="AlphaFoldDB" id="A0A1X2GGM1"/>
<keyword evidence="2" id="KW-1185">Reference proteome</keyword>
<accession>A0A1X2GGM1</accession>
<comment type="caution">
    <text evidence="1">The sequence shown here is derived from an EMBL/GenBank/DDBJ whole genome shotgun (WGS) entry which is preliminary data.</text>
</comment>
<evidence type="ECO:0000313" key="2">
    <source>
        <dbReference type="Proteomes" id="UP000242146"/>
    </source>
</evidence>
<organism evidence="1 2">
    <name type="scientific">Hesseltinella vesiculosa</name>
    <dbReference type="NCBI Taxonomy" id="101127"/>
    <lineage>
        <taxon>Eukaryota</taxon>
        <taxon>Fungi</taxon>
        <taxon>Fungi incertae sedis</taxon>
        <taxon>Mucoromycota</taxon>
        <taxon>Mucoromycotina</taxon>
        <taxon>Mucoromycetes</taxon>
        <taxon>Mucorales</taxon>
        <taxon>Cunninghamellaceae</taxon>
        <taxon>Hesseltinella</taxon>
    </lineage>
</organism>